<dbReference type="InterPro" id="IPR023009">
    <property type="entry name" value="Tyrosine_recombinase_XerC/XerD"/>
</dbReference>
<feature type="domain" description="Tyr recombinase" evidence="11">
    <location>
        <begin position="112"/>
        <end position="297"/>
    </location>
</feature>
<dbReference type="InterPro" id="IPR004107">
    <property type="entry name" value="Integrase_SAM-like_N"/>
</dbReference>
<keyword evidence="8 10" id="KW-0233">DNA recombination</keyword>
<keyword evidence="5 10" id="KW-0159">Chromosome partition</keyword>
<feature type="active site" evidence="10">
    <location>
        <position position="152"/>
    </location>
</feature>
<evidence type="ECO:0000256" key="10">
    <source>
        <dbReference type="HAMAP-Rule" id="MF_01808"/>
    </source>
</evidence>
<feature type="active site" evidence="10">
    <location>
        <position position="177"/>
    </location>
</feature>
<evidence type="ECO:0000259" key="12">
    <source>
        <dbReference type="PROSITE" id="PS51900"/>
    </source>
</evidence>
<dbReference type="Gene3D" id="1.10.150.130">
    <property type="match status" value="1"/>
</dbReference>
<evidence type="ECO:0000256" key="4">
    <source>
        <dbReference type="ARBA" id="ARBA00022618"/>
    </source>
</evidence>
<dbReference type="InterPro" id="IPR010998">
    <property type="entry name" value="Integrase_recombinase_N"/>
</dbReference>
<proteinExistence type="inferred from homology"/>
<protein>
    <recommendedName>
        <fullName evidence="10">Tyrosine recombinase XerC</fullName>
    </recommendedName>
</protein>
<reference evidence="13 14" key="1">
    <citation type="submission" date="2021-01" db="EMBL/GenBank/DDBJ databases">
        <title>Draft Genome Sequence and Polyhydroxyalkanoate Biosynthetic Potential of Jeongeupia naejangsanensis Type Strain DSM 24253.</title>
        <authorList>
            <person name="Turrini P."/>
            <person name="Artuso I."/>
            <person name="Lugli G.A."/>
            <person name="Frangipani E."/>
            <person name="Ventura M."/>
            <person name="Visca P."/>
        </authorList>
    </citation>
    <scope>NUCLEOTIDE SEQUENCE [LARGE SCALE GENOMIC DNA]</scope>
    <source>
        <strain evidence="13 14">DSM 24253</strain>
    </source>
</reference>
<gene>
    <name evidence="13" type="primary">xerD</name>
    <name evidence="10" type="synonym">xerC</name>
    <name evidence="13" type="ORF">JMJ54_17975</name>
</gene>
<evidence type="ECO:0000256" key="5">
    <source>
        <dbReference type="ARBA" id="ARBA00022829"/>
    </source>
</evidence>
<feature type="active site" description="O-(3'-phospho-DNA)-tyrosine intermediate" evidence="10">
    <location>
        <position position="284"/>
    </location>
</feature>
<evidence type="ECO:0000256" key="9">
    <source>
        <dbReference type="ARBA" id="ARBA00023306"/>
    </source>
</evidence>
<evidence type="ECO:0000256" key="7">
    <source>
        <dbReference type="ARBA" id="ARBA00023125"/>
    </source>
</evidence>
<feature type="active site" evidence="10">
    <location>
        <position position="275"/>
    </location>
</feature>
<dbReference type="InterPro" id="IPR002104">
    <property type="entry name" value="Integrase_catalytic"/>
</dbReference>
<dbReference type="InterPro" id="IPR044068">
    <property type="entry name" value="CB"/>
</dbReference>
<dbReference type="NCBIfam" id="TIGR02225">
    <property type="entry name" value="recomb_XerD"/>
    <property type="match status" value="1"/>
</dbReference>
<dbReference type="Proteomes" id="UP000809431">
    <property type="component" value="Unassembled WGS sequence"/>
</dbReference>
<organism evidence="13 14">
    <name type="scientific">Jeongeupia naejangsanensis</name>
    <dbReference type="NCBI Taxonomy" id="613195"/>
    <lineage>
        <taxon>Bacteria</taxon>
        <taxon>Pseudomonadati</taxon>
        <taxon>Pseudomonadota</taxon>
        <taxon>Betaproteobacteria</taxon>
        <taxon>Neisseriales</taxon>
        <taxon>Chitinibacteraceae</taxon>
        <taxon>Jeongeupia</taxon>
    </lineage>
</organism>
<evidence type="ECO:0000256" key="3">
    <source>
        <dbReference type="ARBA" id="ARBA00022490"/>
    </source>
</evidence>
<dbReference type="InterPro" id="IPR011932">
    <property type="entry name" value="Recomb_XerD"/>
</dbReference>
<dbReference type="Pfam" id="PF02899">
    <property type="entry name" value="Phage_int_SAM_1"/>
    <property type="match status" value="1"/>
</dbReference>
<evidence type="ECO:0000256" key="6">
    <source>
        <dbReference type="ARBA" id="ARBA00022908"/>
    </source>
</evidence>
<dbReference type="SUPFAM" id="SSF47823">
    <property type="entry name" value="lambda integrase-like, N-terminal domain"/>
    <property type="match status" value="1"/>
</dbReference>
<dbReference type="PANTHER" id="PTHR30349">
    <property type="entry name" value="PHAGE INTEGRASE-RELATED"/>
    <property type="match status" value="1"/>
</dbReference>
<comment type="function">
    <text evidence="10">Site-specific tyrosine recombinase, which acts by catalyzing the cutting and rejoining of the recombining DNA molecules. The XerC-XerD complex is essential to convert dimers of the bacterial chromosome into monomers to permit their segregation at cell division. It also contributes to the segregational stability of plasmids.</text>
</comment>
<keyword evidence="14" id="KW-1185">Reference proteome</keyword>
<dbReference type="SUPFAM" id="SSF56349">
    <property type="entry name" value="DNA breaking-rejoining enzymes"/>
    <property type="match status" value="1"/>
</dbReference>
<keyword evidence="9 10" id="KW-0131">Cell cycle</keyword>
<comment type="similarity">
    <text evidence="10">Belongs to the 'phage' integrase family. XerC subfamily.</text>
</comment>
<evidence type="ECO:0000313" key="14">
    <source>
        <dbReference type="Proteomes" id="UP000809431"/>
    </source>
</evidence>
<feature type="domain" description="Core-binding (CB)" evidence="12">
    <location>
        <begin position="7"/>
        <end position="91"/>
    </location>
</feature>
<evidence type="ECO:0000256" key="2">
    <source>
        <dbReference type="ARBA" id="ARBA00010450"/>
    </source>
</evidence>
<evidence type="ECO:0000313" key="13">
    <source>
        <dbReference type="EMBL" id="MBM3117727.1"/>
    </source>
</evidence>
<dbReference type="NCBIfam" id="NF001399">
    <property type="entry name" value="PRK00283.1"/>
    <property type="match status" value="1"/>
</dbReference>
<dbReference type="Pfam" id="PF00589">
    <property type="entry name" value="Phage_integrase"/>
    <property type="match status" value="1"/>
</dbReference>
<dbReference type="PROSITE" id="PS51900">
    <property type="entry name" value="CB"/>
    <property type="match status" value="1"/>
</dbReference>
<comment type="similarity">
    <text evidence="2">Belongs to the 'phage' integrase family. XerD subfamily.</text>
</comment>
<keyword evidence="6 10" id="KW-0229">DNA integration</keyword>
<dbReference type="EMBL" id="JAESND010000013">
    <property type="protein sequence ID" value="MBM3117727.1"/>
    <property type="molecule type" value="Genomic_DNA"/>
</dbReference>
<keyword evidence="3 10" id="KW-0963">Cytoplasm</keyword>
<sequence>MVALRRPEDEALIDEFVDAIWLAEQLATHTVNSYRLDLGIWSDWLQENGIALLAARRDDVQAFLARQARTLKAATLARRLASLRKFYRHWQQSDRIKEDPTETLRSPKRVRPLPKALSEAQVEALLAAPEIGEAAGLRDRAMLELMYATGMRVSELVALGSDALHLGDDYLTVLHGKGDKQRLVPIGEVAQDWLKRYLKEARGLLVAGRFVPTVFVNQRGEPMTRQGAWYIIKQYAAGSGIDADKLSPHVLRHAFATHLLDHGADLRIVQSLLGHADIGTTQIYTHIARVRLQALHQHLPRRKSRDASG</sequence>
<feature type="active site" evidence="10">
    <location>
        <position position="249"/>
    </location>
</feature>
<feature type="active site" evidence="10">
    <location>
        <position position="252"/>
    </location>
</feature>
<evidence type="ECO:0000259" key="11">
    <source>
        <dbReference type="PROSITE" id="PS51898"/>
    </source>
</evidence>
<dbReference type="PANTHER" id="PTHR30349:SF90">
    <property type="entry name" value="TYROSINE RECOMBINASE XERD"/>
    <property type="match status" value="1"/>
</dbReference>
<dbReference type="InterPro" id="IPR011010">
    <property type="entry name" value="DNA_brk_join_enz"/>
</dbReference>
<keyword evidence="7 10" id="KW-0238">DNA-binding</keyword>
<evidence type="ECO:0000256" key="8">
    <source>
        <dbReference type="ARBA" id="ARBA00023172"/>
    </source>
</evidence>
<dbReference type="InterPro" id="IPR013762">
    <property type="entry name" value="Integrase-like_cat_sf"/>
</dbReference>
<dbReference type="HAMAP" id="MF_01808">
    <property type="entry name" value="Recomb_XerC_XerD"/>
    <property type="match status" value="1"/>
</dbReference>
<dbReference type="Gene3D" id="1.10.443.10">
    <property type="entry name" value="Intergrase catalytic core"/>
    <property type="match status" value="1"/>
</dbReference>
<name>A0ABS2BQ24_9NEIS</name>
<dbReference type="CDD" id="cd00798">
    <property type="entry name" value="INT_XerDC_C"/>
    <property type="match status" value="1"/>
</dbReference>
<dbReference type="InterPro" id="IPR050090">
    <property type="entry name" value="Tyrosine_recombinase_XerCD"/>
</dbReference>
<comment type="subcellular location">
    <subcellularLocation>
        <location evidence="1 10">Cytoplasm</location>
    </subcellularLocation>
</comment>
<keyword evidence="4 10" id="KW-0132">Cell division</keyword>
<evidence type="ECO:0000256" key="1">
    <source>
        <dbReference type="ARBA" id="ARBA00004496"/>
    </source>
</evidence>
<comment type="caution">
    <text evidence="13">The sequence shown here is derived from an EMBL/GenBank/DDBJ whole genome shotgun (WGS) entry which is preliminary data.</text>
</comment>
<dbReference type="PROSITE" id="PS51898">
    <property type="entry name" value="TYR_RECOMBINASE"/>
    <property type="match status" value="1"/>
</dbReference>
<comment type="subunit">
    <text evidence="10">Forms a cyclic heterotetrameric complex composed of two molecules of XerC and two molecules of XerD.</text>
</comment>
<accession>A0ABS2BQ24</accession>